<dbReference type="InterPro" id="IPR009100">
    <property type="entry name" value="AcylCoA_DH/oxidase_NM_dom_sf"/>
</dbReference>
<dbReference type="PANTHER" id="PTHR42707:SF2">
    <property type="entry name" value="ACD11 DEHYDROGENASE"/>
    <property type="match status" value="1"/>
</dbReference>
<evidence type="ECO:0000259" key="5">
    <source>
        <dbReference type="Pfam" id="PF00441"/>
    </source>
</evidence>
<accession>A0A9P6VE31</accession>
<dbReference type="InterPro" id="IPR036250">
    <property type="entry name" value="AcylCo_DH-like_C"/>
</dbReference>
<comment type="caution">
    <text evidence="8">The sequence shown here is derived from an EMBL/GenBank/DDBJ whole genome shotgun (WGS) entry which is preliminary data.</text>
</comment>
<dbReference type="Gene3D" id="1.20.140.10">
    <property type="entry name" value="Butyryl-CoA Dehydrogenase, subunit A, domain 3"/>
    <property type="match status" value="1"/>
</dbReference>
<keyword evidence="3 4" id="KW-0274">FAD</keyword>
<dbReference type="OrthoDB" id="10251155at2759"/>
<keyword evidence="4" id="KW-0560">Oxidoreductase</keyword>
<name>A0A9P6VE31_9HELO</name>
<evidence type="ECO:0000259" key="7">
    <source>
        <dbReference type="Pfam" id="PF18158"/>
    </source>
</evidence>
<dbReference type="PANTHER" id="PTHR42707">
    <property type="entry name" value="ACYL-COA DEHYDROGENASE"/>
    <property type="match status" value="1"/>
</dbReference>
<dbReference type="InterPro" id="IPR009075">
    <property type="entry name" value="AcylCo_DH/oxidase_C"/>
</dbReference>
<dbReference type="Pfam" id="PF00441">
    <property type="entry name" value="Acyl-CoA_dh_1"/>
    <property type="match status" value="1"/>
</dbReference>
<sequence length="648" mass="71337">MSSEIKNADSLAQDRVPSSASSGIFMQSPVLGNQYYADSSLNRVKGLFLPDEIAEDTSKDLSRFGSDVISQKVFNLVSDAERNVPYVRGSGRDAFGRRTDELVTSEGWRNLQSIGLKEGIVAIAYENKYADYSRVVQFMKYHLWTGSCAIVTCPSAMQDGAASLISRHLNQITPHKSPLTPTSRNVLEKAFKNLTARDENAWTSGQWMTERVGGSDVSGTETLATYAPLSSSGSFEPTQIDGSPLGPWRVDGFKWFSSATDSQMTIALAQSPTGLSAFYIPMRRVTLSGETELNGIRISRLKNKMGTKALPTAELEMVGARAFLLGKEGDGVREISTILNITRVHTAITSLGLFGRGLAIAKAFAEVRDLAGKGKKKTLKDVPLHVHTLAATTLSYRSNMLFGFFVVYCLGMADQLPSWSTSQKSFASARLRPQTQEDLQLLLRVLTPVLKAMTAKASISGLQECMEALGGVGYLENEESQHINVARLYRDVNVLSIWEGTTNVLGNDLIRTLKGRNGPRTLKSIRTWLKHALLGSSPGDTTHFEAEKTLIVDALDNFESEILGKDLEELLLRARRLMERLSEIVKCTLMIIDAERDQDAVSIEMLKRYACAHDFGGPYKCDWKTEAIWDSRIVFGEAAGKSTTRARL</sequence>
<dbReference type="EMBL" id="VNKQ01000016">
    <property type="protein sequence ID" value="KAG0646083.1"/>
    <property type="molecule type" value="Genomic_DNA"/>
</dbReference>
<dbReference type="InterPro" id="IPR041504">
    <property type="entry name" value="AidB_N"/>
</dbReference>
<dbReference type="InterPro" id="IPR052904">
    <property type="entry name" value="Acyl-CoA_dehydrogenase-like"/>
</dbReference>
<dbReference type="InterPro" id="IPR006091">
    <property type="entry name" value="Acyl-CoA_Oxase/DH_mid-dom"/>
</dbReference>
<feature type="domain" description="Acyl-CoA dehydrogenase/oxidase C-terminal" evidence="5">
    <location>
        <begin position="444"/>
        <end position="512"/>
    </location>
</feature>
<dbReference type="Proteomes" id="UP000785200">
    <property type="component" value="Unassembled WGS sequence"/>
</dbReference>
<evidence type="ECO:0000313" key="8">
    <source>
        <dbReference type="EMBL" id="KAG0646083.1"/>
    </source>
</evidence>
<comment type="similarity">
    <text evidence="1 4">Belongs to the acyl-CoA dehydrogenase family.</text>
</comment>
<evidence type="ECO:0000313" key="9">
    <source>
        <dbReference type="Proteomes" id="UP000785200"/>
    </source>
</evidence>
<comment type="cofactor">
    <cofactor evidence="4">
        <name>FAD</name>
        <dbReference type="ChEBI" id="CHEBI:57692"/>
    </cofactor>
</comment>
<feature type="domain" description="Adaptive response protein AidB N-terminal" evidence="7">
    <location>
        <begin position="51"/>
        <end position="168"/>
    </location>
</feature>
<protein>
    <submittedName>
        <fullName evidence="8">Acyl-dehydrogenase family member 11</fullName>
    </submittedName>
</protein>
<dbReference type="Gene3D" id="2.40.110.20">
    <property type="match status" value="1"/>
</dbReference>
<evidence type="ECO:0000256" key="2">
    <source>
        <dbReference type="ARBA" id="ARBA00022630"/>
    </source>
</evidence>
<organism evidence="8 9">
    <name type="scientific">Hyphodiscus hymeniophilus</name>
    <dbReference type="NCBI Taxonomy" id="353542"/>
    <lineage>
        <taxon>Eukaryota</taxon>
        <taxon>Fungi</taxon>
        <taxon>Dikarya</taxon>
        <taxon>Ascomycota</taxon>
        <taxon>Pezizomycotina</taxon>
        <taxon>Leotiomycetes</taxon>
        <taxon>Helotiales</taxon>
        <taxon>Hyphodiscaceae</taxon>
        <taxon>Hyphodiscus</taxon>
    </lineage>
</organism>
<dbReference type="Pfam" id="PF18158">
    <property type="entry name" value="AidB_N"/>
    <property type="match status" value="1"/>
</dbReference>
<evidence type="ECO:0000256" key="1">
    <source>
        <dbReference type="ARBA" id="ARBA00009347"/>
    </source>
</evidence>
<feature type="domain" description="Acyl-CoA oxidase/dehydrogenase middle" evidence="6">
    <location>
        <begin position="206"/>
        <end position="317"/>
    </location>
</feature>
<dbReference type="SUPFAM" id="SSF56645">
    <property type="entry name" value="Acyl-CoA dehydrogenase NM domain-like"/>
    <property type="match status" value="1"/>
</dbReference>
<keyword evidence="9" id="KW-1185">Reference proteome</keyword>
<dbReference type="Pfam" id="PF02770">
    <property type="entry name" value="Acyl-CoA_dh_M"/>
    <property type="match status" value="1"/>
</dbReference>
<evidence type="ECO:0000259" key="6">
    <source>
        <dbReference type="Pfam" id="PF02770"/>
    </source>
</evidence>
<dbReference type="Gene3D" id="6.10.250.600">
    <property type="match status" value="1"/>
</dbReference>
<dbReference type="SUPFAM" id="SSF47203">
    <property type="entry name" value="Acyl-CoA dehydrogenase C-terminal domain-like"/>
    <property type="match status" value="1"/>
</dbReference>
<dbReference type="AlphaFoldDB" id="A0A9P6VE31"/>
<evidence type="ECO:0000256" key="4">
    <source>
        <dbReference type="RuleBase" id="RU362125"/>
    </source>
</evidence>
<dbReference type="GO" id="GO:0003995">
    <property type="term" value="F:acyl-CoA dehydrogenase activity"/>
    <property type="evidence" value="ECO:0007669"/>
    <property type="project" value="TreeGrafter"/>
</dbReference>
<keyword evidence="2 4" id="KW-0285">Flavoprotein</keyword>
<reference evidence="8" key="1">
    <citation type="submission" date="2019-07" db="EMBL/GenBank/DDBJ databases">
        <title>Hyphodiscus hymeniophilus genome sequencing and assembly.</title>
        <authorList>
            <person name="Kramer G."/>
            <person name="Nodwell J."/>
        </authorList>
    </citation>
    <scope>NUCLEOTIDE SEQUENCE</scope>
    <source>
        <strain evidence="8">ATCC 34498</strain>
    </source>
</reference>
<proteinExistence type="inferred from homology"/>
<gene>
    <name evidence="8" type="ORF">D0Z07_8250</name>
</gene>
<evidence type="ECO:0000256" key="3">
    <source>
        <dbReference type="ARBA" id="ARBA00022827"/>
    </source>
</evidence>